<dbReference type="GO" id="GO:0034220">
    <property type="term" value="P:monoatomic ion transmembrane transport"/>
    <property type="evidence" value="ECO:0007669"/>
    <property type="project" value="UniProtKB-KW"/>
</dbReference>
<proteinExistence type="inferred from homology"/>
<feature type="transmembrane region" description="Helical" evidence="9">
    <location>
        <begin position="36"/>
        <end position="57"/>
    </location>
</feature>
<evidence type="ECO:0000256" key="2">
    <source>
        <dbReference type="ARBA" id="ARBA00022448"/>
    </source>
</evidence>
<dbReference type="Pfam" id="PF00876">
    <property type="entry name" value="Innexin"/>
    <property type="match status" value="1"/>
</dbReference>
<feature type="region of interest" description="Disordered" evidence="10">
    <location>
        <begin position="434"/>
        <end position="463"/>
    </location>
</feature>
<evidence type="ECO:0000313" key="12">
    <source>
        <dbReference type="Proteomes" id="UP000663891"/>
    </source>
</evidence>
<keyword evidence="6 9" id="KW-0406">Ion transport</keyword>
<name>A0A813Z282_9BILA</name>
<dbReference type="GO" id="GO:0005886">
    <property type="term" value="C:plasma membrane"/>
    <property type="evidence" value="ECO:0007669"/>
    <property type="project" value="UniProtKB-SubCell"/>
</dbReference>
<accession>A0A813Z282</accession>
<comment type="subcellular location">
    <subcellularLocation>
        <location evidence="1 9">Cell membrane</location>
        <topology evidence="1 9">Multi-pass membrane protein</topology>
    </subcellularLocation>
</comment>
<gene>
    <name evidence="9" type="primary">inx</name>
    <name evidence="11" type="ORF">VCS650_LOCUS8847</name>
</gene>
<evidence type="ECO:0000256" key="1">
    <source>
        <dbReference type="ARBA" id="ARBA00004651"/>
    </source>
</evidence>
<comment type="similarity">
    <text evidence="9">Belongs to the pannexin family.</text>
</comment>
<keyword evidence="8 9" id="KW-0407">Ion channel</keyword>
<protein>
    <recommendedName>
        <fullName evidence="9">Innexin</fullName>
    </recommendedName>
</protein>
<feature type="transmembrane region" description="Helical" evidence="9">
    <location>
        <begin position="219"/>
        <end position="239"/>
    </location>
</feature>
<dbReference type="OrthoDB" id="5867527at2759"/>
<organism evidence="11 12">
    <name type="scientific">Adineta steineri</name>
    <dbReference type="NCBI Taxonomy" id="433720"/>
    <lineage>
        <taxon>Eukaryota</taxon>
        <taxon>Metazoa</taxon>
        <taxon>Spiralia</taxon>
        <taxon>Gnathifera</taxon>
        <taxon>Rotifera</taxon>
        <taxon>Eurotatoria</taxon>
        <taxon>Bdelloidea</taxon>
        <taxon>Adinetida</taxon>
        <taxon>Adinetidae</taxon>
        <taxon>Adineta</taxon>
    </lineage>
</organism>
<evidence type="ECO:0000256" key="8">
    <source>
        <dbReference type="ARBA" id="ARBA00023303"/>
    </source>
</evidence>
<evidence type="ECO:0000256" key="4">
    <source>
        <dbReference type="ARBA" id="ARBA00022692"/>
    </source>
</evidence>
<evidence type="ECO:0000256" key="10">
    <source>
        <dbReference type="SAM" id="MobiDB-lite"/>
    </source>
</evidence>
<dbReference type="PRINTS" id="PR01262">
    <property type="entry name" value="INNEXIN"/>
</dbReference>
<dbReference type="PANTHER" id="PTHR11893:SF36">
    <property type="entry name" value="INNEXIN-5"/>
    <property type="match status" value="1"/>
</dbReference>
<keyword evidence="5 9" id="KW-1133">Transmembrane helix</keyword>
<dbReference type="EMBL" id="CAJNON010000060">
    <property type="protein sequence ID" value="CAF0892383.1"/>
    <property type="molecule type" value="Genomic_DNA"/>
</dbReference>
<dbReference type="Proteomes" id="UP000663891">
    <property type="component" value="Unassembled WGS sequence"/>
</dbReference>
<evidence type="ECO:0000256" key="3">
    <source>
        <dbReference type="ARBA" id="ARBA00022475"/>
    </source>
</evidence>
<dbReference type="AlphaFoldDB" id="A0A813Z282"/>
<feature type="transmembrane region" description="Helical" evidence="9">
    <location>
        <begin position="105"/>
        <end position="123"/>
    </location>
</feature>
<keyword evidence="2 9" id="KW-0813">Transport</keyword>
<comment type="caution">
    <text evidence="9">Lacks conserved residue(s) required for the propagation of feature annotation.</text>
</comment>
<sequence length="634" mass="72374">MDHHLYMSTFFITILFNTQASDDDDIDRLNRKYTVYLLIALAVISASRLFMNITSLISCWNRANFHSAYIKYTNYICFITNTYQLDTNEQIPNSINERKARVLNYYQWTPFIILLMALFFYLPRLFWRTLSVRSGIDLLDIIDAAGETKTVKDFDDRDQLIKYMVDTIDMYVDDARRHSDAEKRQRSLIQKFFQLLCCMTGKFLGNYFITLYIFIKICYIFNVIFQIWLLSVFLGTNFLRFGYESVKLFRHGLNQPESKYFPRETFCDFFVREPLRGGEPMQRITVQCVLTVNLFNQQIFTLLWIWYVFVLICNVYALISWSIRLGSSSRQYEFIHTRLARTSRPGLLTDDNDDNSIGDIHLQASSEPQINPSIDSQITESATPAITKFLKSALKPSKTTNDESIVITNKNLQHIPIPQPRPSAINSMSKSMTLANNDSPQIFNSDSSNGSSQTKPSMSTSLYSSLLPSNTLEHKNITNSVESIPSSSMPPVLARTGKVTGGTRVLPILDPNTDAPPIKLRHYHAEKKVPHGVNPPSTETTTTATTSDTVNNSTVDVPATASSPSTPHTDDQNEQYKRLSVKERARMLTTTLPVMTPVDKKVLTSTNTTTISSQPPPYTPRTYRRIIEQVNLFC</sequence>
<dbReference type="InterPro" id="IPR000990">
    <property type="entry name" value="Innexin"/>
</dbReference>
<feature type="region of interest" description="Disordered" evidence="10">
    <location>
        <begin position="528"/>
        <end position="575"/>
    </location>
</feature>
<evidence type="ECO:0000256" key="5">
    <source>
        <dbReference type="ARBA" id="ARBA00022989"/>
    </source>
</evidence>
<comment type="caution">
    <text evidence="11">The sequence shown here is derived from an EMBL/GenBank/DDBJ whole genome shotgun (WGS) entry which is preliminary data.</text>
</comment>
<feature type="compositionally biased region" description="Low complexity" evidence="10">
    <location>
        <begin position="537"/>
        <end position="557"/>
    </location>
</feature>
<dbReference type="GO" id="GO:0005921">
    <property type="term" value="C:gap junction"/>
    <property type="evidence" value="ECO:0007669"/>
    <property type="project" value="UniProtKB-UniRule"/>
</dbReference>
<feature type="transmembrane region" description="Helical" evidence="9">
    <location>
        <begin position="304"/>
        <end position="323"/>
    </location>
</feature>
<dbReference type="PROSITE" id="PS51013">
    <property type="entry name" value="PANNEXIN"/>
    <property type="match status" value="1"/>
</dbReference>
<evidence type="ECO:0000313" key="11">
    <source>
        <dbReference type="EMBL" id="CAF0892383.1"/>
    </source>
</evidence>
<dbReference type="PANTHER" id="PTHR11893">
    <property type="entry name" value="INNEXIN"/>
    <property type="match status" value="1"/>
</dbReference>
<keyword evidence="7 9" id="KW-0472">Membrane</keyword>
<reference evidence="11" key="1">
    <citation type="submission" date="2021-02" db="EMBL/GenBank/DDBJ databases">
        <authorList>
            <person name="Nowell W R."/>
        </authorList>
    </citation>
    <scope>NUCLEOTIDE SEQUENCE</scope>
</reference>
<keyword evidence="3" id="KW-1003">Cell membrane</keyword>
<evidence type="ECO:0000256" key="6">
    <source>
        <dbReference type="ARBA" id="ARBA00023065"/>
    </source>
</evidence>
<keyword evidence="4 9" id="KW-0812">Transmembrane</keyword>
<feature type="transmembrane region" description="Helical" evidence="9">
    <location>
        <begin position="192"/>
        <end position="213"/>
    </location>
</feature>
<evidence type="ECO:0000256" key="9">
    <source>
        <dbReference type="RuleBase" id="RU010713"/>
    </source>
</evidence>
<comment type="function">
    <text evidence="9">Structural component of the gap junctions.</text>
</comment>
<evidence type="ECO:0000256" key="7">
    <source>
        <dbReference type="ARBA" id="ARBA00023136"/>
    </source>
</evidence>